<name>A0AAV2H8S3_LYMST</name>
<evidence type="ECO:0000313" key="13">
    <source>
        <dbReference type="EMBL" id="CAL1530097.1"/>
    </source>
</evidence>
<evidence type="ECO:0000256" key="6">
    <source>
        <dbReference type="ARBA" id="ARBA00023136"/>
    </source>
</evidence>
<dbReference type="InterPro" id="IPR045885">
    <property type="entry name" value="GalNAc-T"/>
</dbReference>
<keyword evidence="14" id="KW-1185">Reference proteome</keyword>
<sequence>MAIFALSRKKSCRLTSVRGMLFGVSAVWIGTIVWTMYKTQGMNQLGARRQLEFNQIQLGEGDRRQQDGRLKNGSLVFRPLHPEIVTGLKGVLVDVMAPDADSRLGGLPSDDDVGRHRITLGPGDLGTVLGLGADNYGAEGQLDTVSDEKQKHGLTEDIQLTLVTRLPDKVDQHADRDAERHLAMLKDSDSSTKKQGMVYVHRDPLPWDAPYTDHVEVIVDQDRHSPSRNSIIPGVRIDPPNKGEYGRPVWIAQKELSSEELAKYEEGWKNHEYNEYASLQISTERDIPDYRPNECKDRKYPTKLPKVSIIICFYNEAWSVLLRTIHSVLRRSPPDLVAEVILVDDFSDMVTMHKPLEQFVAQTDKLRLLRMTKRSGLVKARLAGVKEAVGPVLIFLDSHVECSQGWLEPLLQTIVDNPKSAVTPEIDVIDDKTFAIEASIGNIGIMEFKYLLFDWSLILPRLRKTRFSDADSTKSPTMAGGLFAIDKEFFLEMGTYDEGLELWGGENIELSLKLWMCGGGIMIHPCSRVAHVFRSTSPYLKGENSNVLVKNSARVAEVWTDEYRKFYFVSEPYDEELFGSVKERQELREKLQCHSFGWYLENVYPELYIKESGQYLGK</sequence>
<dbReference type="Proteomes" id="UP001497497">
    <property type="component" value="Unassembled WGS sequence"/>
</dbReference>
<keyword evidence="3 11" id="KW-0812">Transmembrane</keyword>
<evidence type="ECO:0000256" key="1">
    <source>
        <dbReference type="ARBA" id="ARBA00001936"/>
    </source>
</evidence>
<evidence type="ECO:0000256" key="10">
    <source>
        <dbReference type="ARBA" id="ARBA00060399"/>
    </source>
</evidence>
<dbReference type="Gene3D" id="3.90.550.10">
    <property type="entry name" value="Spore Coat Polysaccharide Biosynthesis Protein SpsA, Chain A"/>
    <property type="match status" value="1"/>
</dbReference>
<protein>
    <recommendedName>
        <fullName evidence="12">Glycosyltransferase 2-like domain-containing protein</fullName>
    </recommendedName>
</protein>
<dbReference type="InterPro" id="IPR029044">
    <property type="entry name" value="Nucleotide-diphossugar_trans"/>
</dbReference>
<dbReference type="CDD" id="cd02510">
    <property type="entry name" value="pp-GalNAc-T"/>
    <property type="match status" value="1"/>
</dbReference>
<dbReference type="SUPFAM" id="SSF53448">
    <property type="entry name" value="Nucleotide-diphospho-sugar transferases"/>
    <property type="match status" value="1"/>
</dbReference>
<evidence type="ECO:0000256" key="5">
    <source>
        <dbReference type="ARBA" id="ARBA00022989"/>
    </source>
</evidence>
<keyword evidence="9" id="KW-0464">Manganese</keyword>
<comment type="cofactor">
    <cofactor evidence="1">
        <name>Mn(2+)</name>
        <dbReference type="ChEBI" id="CHEBI:29035"/>
    </cofactor>
</comment>
<evidence type="ECO:0000256" key="3">
    <source>
        <dbReference type="ARBA" id="ARBA00022692"/>
    </source>
</evidence>
<feature type="transmembrane region" description="Helical" evidence="11">
    <location>
        <begin position="20"/>
        <end position="37"/>
    </location>
</feature>
<evidence type="ECO:0000256" key="9">
    <source>
        <dbReference type="ARBA" id="ARBA00023211"/>
    </source>
</evidence>
<comment type="caution">
    <text evidence="13">The sequence shown here is derived from an EMBL/GenBank/DDBJ whole genome shotgun (WGS) entry which is preliminary data.</text>
</comment>
<keyword evidence="6 11" id="KW-0472">Membrane</keyword>
<dbReference type="FunFam" id="3.90.550.10:FF:000053">
    <property type="entry name" value="Polypeptide N-acetylgalactosaminyltransferase"/>
    <property type="match status" value="1"/>
</dbReference>
<gene>
    <name evidence="13" type="ORF">GSLYS_00004230001</name>
</gene>
<evidence type="ECO:0000256" key="7">
    <source>
        <dbReference type="ARBA" id="ARBA00023157"/>
    </source>
</evidence>
<keyword evidence="4" id="KW-0735">Signal-anchor</keyword>
<keyword evidence="5 11" id="KW-1133">Transmembrane helix</keyword>
<dbReference type="InterPro" id="IPR001173">
    <property type="entry name" value="Glyco_trans_2-like"/>
</dbReference>
<evidence type="ECO:0000256" key="11">
    <source>
        <dbReference type="SAM" id="Phobius"/>
    </source>
</evidence>
<evidence type="ECO:0000256" key="2">
    <source>
        <dbReference type="ARBA" id="ARBA00005680"/>
    </source>
</evidence>
<dbReference type="GO" id="GO:0004653">
    <property type="term" value="F:polypeptide N-acetylgalactosaminyltransferase activity"/>
    <property type="evidence" value="ECO:0007669"/>
    <property type="project" value="TreeGrafter"/>
</dbReference>
<dbReference type="GO" id="GO:0005794">
    <property type="term" value="C:Golgi apparatus"/>
    <property type="evidence" value="ECO:0007669"/>
    <property type="project" value="TreeGrafter"/>
</dbReference>
<evidence type="ECO:0000259" key="12">
    <source>
        <dbReference type="Pfam" id="PF00535"/>
    </source>
</evidence>
<dbReference type="Pfam" id="PF00535">
    <property type="entry name" value="Glycos_transf_2"/>
    <property type="match status" value="1"/>
</dbReference>
<comment type="similarity">
    <text evidence="2">Belongs to the glycosyltransferase 2 family. GalNAc-T subfamily.</text>
</comment>
<evidence type="ECO:0000313" key="14">
    <source>
        <dbReference type="Proteomes" id="UP001497497"/>
    </source>
</evidence>
<dbReference type="EMBL" id="CAXITT010000062">
    <property type="protein sequence ID" value="CAL1530097.1"/>
    <property type="molecule type" value="Genomic_DNA"/>
</dbReference>
<feature type="domain" description="Glycosyltransferase 2-like" evidence="12">
    <location>
        <begin position="308"/>
        <end position="488"/>
    </location>
</feature>
<feature type="non-terminal residue" evidence="13">
    <location>
        <position position="618"/>
    </location>
</feature>
<organism evidence="13 14">
    <name type="scientific">Lymnaea stagnalis</name>
    <name type="common">Great pond snail</name>
    <name type="synonym">Helix stagnalis</name>
    <dbReference type="NCBI Taxonomy" id="6523"/>
    <lineage>
        <taxon>Eukaryota</taxon>
        <taxon>Metazoa</taxon>
        <taxon>Spiralia</taxon>
        <taxon>Lophotrochozoa</taxon>
        <taxon>Mollusca</taxon>
        <taxon>Gastropoda</taxon>
        <taxon>Heterobranchia</taxon>
        <taxon>Euthyneura</taxon>
        <taxon>Panpulmonata</taxon>
        <taxon>Hygrophila</taxon>
        <taxon>Lymnaeoidea</taxon>
        <taxon>Lymnaeidae</taxon>
        <taxon>Lymnaea</taxon>
    </lineage>
</organism>
<dbReference type="GO" id="GO:0006493">
    <property type="term" value="P:protein O-linked glycosylation"/>
    <property type="evidence" value="ECO:0007669"/>
    <property type="project" value="TreeGrafter"/>
</dbReference>
<dbReference type="PANTHER" id="PTHR11675:SF126">
    <property type="entry name" value="RICIN B LECTIN DOMAIN-CONTAINING PROTEIN"/>
    <property type="match status" value="1"/>
</dbReference>
<evidence type="ECO:0000256" key="4">
    <source>
        <dbReference type="ARBA" id="ARBA00022968"/>
    </source>
</evidence>
<comment type="subcellular location">
    <subcellularLocation>
        <location evidence="10">Endomembrane system</location>
        <topology evidence="10">Single-pass type II membrane protein</topology>
    </subcellularLocation>
</comment>
<evidence type="ECO:0000256" key="8">
    <source>
        <dbReference type="ARBA" id="ARBA00023180"/>
    </source>
</evidence>
<accession>A0AAV2H8S3</accession>
<dbReference type="AlphaFoldDB" id="A0AAV2H8S3"/>
<keyword evidence="7" id="KW-1015">Disulfide bond</keyword>
<proteinExistence type="inferred from homology"/>
<reference evidence="13 14" key="1">
    <citation type="submission" date="2024-04" db="EMBL/GenBank/DDBJ databases">
        <authorList>
            <consortium name="Genoscope - CEA"/>
            <person name="William W."/>
        </authorList>
    </citation>
    <scope>NUCLEOTIDE SEQUENCE [LARGE SCALE GENOMIC DNA]</scope>
</reference>
<dbReference type="PANTHER" id="PTHR11675">
    <property type="entry name" value="N-ACETYLGALACTOSAMINYLTRANSFERASE"/>
    <property type="match status" value="1"/>
</dbReference>
<keyword evidence="8" id="KW-0325">Glycoprotein</keyword>